<dbReference type="Proteomes" id="UP000224915">
    <property type="component" value="Unassembled WGS sequence"/>
</dbReference>
<accession>A0A2A9CZL5</accession>
<proteinExistence type="inferred from homology"/>
<keyword evidence="3" id="KW-0813">Transport</keyword>
<reference evidence="8 9" key="1">
    <citation type="submission" date="2017-10" db="EMBL/GenBank/DDBJ databases">
        <title>Sequencing the genomes of 1000 actinobacteria strains.</title>
        <authorList>
            <person name="Klenk H.-P."/>
        </authorList>
    </citation>
    <scope>NUCLEOTIDE SEQUENCE [LARGE SCALE GENOMIC DNA]</scope>
    <source>
        <strain evidence="8 9">DSM 21801</strain>
    </source>
</reference>
<dbReference type="PROSITE" id="PS51257">
    <property type="entry name" value="PROKAR_LIPOPROTEIN"/>
    <property type="match status" value="1"/>
</dbReference>
<dbReference type="RefSeq" id="WP_098468669.1">
    <property type="nucleotide sequence ID" value="NZ_PDJD01000001.1"/>
</dbReference>
<evidence type="ECO:0000313" key="9">
    <source>
        <dbReference type="Proteomes" id="UP000224915"/>
    </source>
</evidence>
<feature type="chain" id="PRO_5012834762" evidence="6">
    <location>
        <begin position="32"/>
        <end position="340"/>
    </location>
</feature>
<dbReference type="AlphaFoldDB" id="A0A2A9CZL5"/>
<keyword evidence="9" id="KW-1185">Reference proteome</keyword>
<gene>
    <name evidence="8" type="ORF">ATL40_1135</name>
</gene>
<evidence type="ECO:0000256" key="4">
    <source>
        <dbReference type="ARBA" id="ARBA00022729"/>
    </source>
</evidence>
<dbReference type="EMBL" id="PDJD01000001">
    <property type="protein sequence ID" value="PFG19571.1"/>
    <property type="molecule type" value="Genomic_DNA"/>
</dbReference>
<dbReference type="OrthoDB" id="63946at2"/>
<evidence type="ECO:0000256" key="5">
    <source>
        <dbReference type="SAM" id="MobiDB-lite"/>
    </source>
</evidence>
<dbReference type="InterPro" id="IPR051313">
    <property type="entry name" value="Bact_iron-sidero_bind"/>
</dbReference>
<comment type="subcellular location">
    <subcellularLocation>
        <location evidence="1">Cell envelope</location>
    </subcellularLocation>
</comment>
<feature type="domain" description="Fe/B12 periplasmic-binding" evidence="7">
    <location>
        <begin position="70"/>
        <end position="340"/>
    </location>
</feature>
<dbReference type="PANTHER" id="PTHR30532">
    <property type="entry name" value="IRON III DICITRATE-BINDING PERIPLASMIC PROTEIN"/>
    <property type="match status" value="1"/>
</dbReference>
<dbReference type="PANTHER" id="PTHR30532:SF28">
    <property type="entry name" value="PETROBACTIN-BINDING PROTEIN YCLQ"/>
    <property type="match status" value="1"/>
</dbReference>
<evidence type="ECO:0000259" key="7">
    <source>
        <dbReference type="PROSITE" id="PS50983"/>
    </source>
</evidence>
<protein>
    <submittedName>
        <fullName evidence="8">Iron complex transport system substrate-binding protein</fullName>
    </submittedName>
</protein>
<evidence type="ECO:0000256" key="6">
    <source>
        <dbReference type="SAM" id="SignalP"/>
    </source>
</evidence>
<evidence type="ECO:0000256" key="3">
    <source>
        <dbReference type="ARBA" id="ARBA00022448"/>
    </source>
</evidence>
<dbReference type="SUPFAM" id="SSF53807">
    <property type="entry name" value="Helical backbone' metal receptor"/>
    <property type="match status" value="1"/>
</dbReference>
<keyword evidence="4 6" id="KW-0732">Signal</keyword>
<evidence type="ECO:0000256" key="1">
    <source>
        <dbReference type="ARBA" id="ARBA00004196"/>
    </source>
</evidence>
<dbReference type="InterPro" id="IPR002491">
    <property type="entry name" value="ABC_transptr_periplasmic_BD"/>
</dbReference>
<comment type="similarity">
    <text evidence="2">Belongs to the bacterial solute-binding protein 8 family.</text>
</comment>
<evidence type="ECO:0000313" key="8">
    <source>
        <dbReference type="EMBL" id="PFG19571.1"/>
    </source>
</evidence>
<sequence length="340" mass="35458">MLKSVPARRLLALTIAPALFLAACSSGDSSADTSDSAEGTESSAAADEDTEAVTITDNYGEVEVPVNPATVVALDNHVFQTLSDWDVELVAAPKGIMGSVWPEYTEDESVADIGNHGEPDLEAIIAASPELIIGGYRFQGHYEDLVSQNPDSVVIDLAPREGEDEVAELKRQATALGEIFSHQDEAAALNEELDAAIAAASENYNGTDTVVGLITSGGEISYSAPGTGRSVGMVFPALGLNAAIESDAEDPTHGDDISVEAIAEANPDWIIVLDRDGAVPPEGEYVPASAVIEDSEALAGVSAVEKGQVIVLDPAFYLTEDIQSYTTLFNQIADAFGSAS</sequence>
<feature type="region of interest" description="Disordered" evidence="5">
    <location>
        <begin position="29"/>
        <end position="51"/>
    </location>
</feature>
<dbReference type="Gene3D" id="3.40.50.1980">
    <property type="entry name" value="Nitrogenase molybdenum iron protein domain"/>
    <property type="match status" value="2"/>
</dbReference>
<dbReference type="Pfam" id="PF01497">
    <property type="entry name" value="Peripla_BP_2"/>
    <property type="match status" value="1"/>
</dbReference>
<dbReference type="GO" id="GO:1901678">
    <property type="term" value="P:iron coordination entity transport"/>
    <property type="evidence" value="ECO:0007669"/>
    <property type="project" value="UniProtKB-ARBA"/>
</dbReference>
<organism evidence="8 9">
    <name type="scientific">Serinibacter salmoneus</name>
    <dbReference type="NCBI Taxonomy" id="556530"/>
    <lineage>
        <taxon>Bacteria</taxon>
        <taxon>Bacillati</taxon>
        <taxon>Actinomycetota</taxon>
        <taxon>Actinomycetes</taxon>
        <taxon>Micrococcales</taxon>
        <taxon>Beutenbergiaceae</taxon>
        <taxon>Serinibacter</taxon>
    </lineage>
</organism>
<comment type="caution">
    <text evidence="8">The sequence shown here is derived from an EMBL/GenBank/DDBJ whole genome shotgun (WGS) entry which is preliminary data.</text>
</comment>
<feature type="signal peptide" evidence="6">
    <location>
        <begin position="1"/>
        <end position="31"/>
    </location>
</feature>
<evidence type="ECO:0000256" key="2">
    <source>
        <dbReference type="ARBA" id="ARBA00008814"/>
    </source>
</evidence>
<dbReference type="GO" id="GO:0030288">
    <property type="term" value="C:outer membrane-bounded periplasmic space"/>
    <property type="evidence" value="ECO:0007669"/>
    <property type="project" value="TreeGrafter"/>
</dbReference>
<name>A0A2A9CZL5_9MICO</name>
<dbReference type="PROSITE" id="PS50983">
    <property type="entry name" value="FE_B12_PBP"/>
    <property type="match status" value="1"/>
</dbReference>
<feature type="compositionally biased region" description="Low complexity" evidence="5">
    <location>
        <begin position="29"/>
        <end position="45"/>
    </location>
</feature>